<dbReference type="GO" id="GO:0006382">
    <property type="term" value="P:adenosine to inosine editing"/>
    <property type="evidence" value="ECO:0007669"/>
    <property type="project" value="TreeGrafter"/>
</dbReference>
<name>A0A1W0X2U6_HYPEX</name>
<gene>
    <name evidence="3" type="ORF">BV898_04359</name>
</gene>
<protein>
    <recommendedName>
        <fullName evidence="2">A to I editase domain-containing protein</fullName>
    </recommendedName>
</protein>
<dbReference type="Proteomes" id="UP000192578">
    <property type="component" value="Unassembled WGS sequence"/>
</dbReference>
<feature type="domain" description="A to I editase" evidence="2">
    <location>
        <begin position="324"/>
        <end position="668"/>
    </location>
</feature>
<reference evidence="4" key="1">
    <citation type="submission" date="2017-01" db="EMBL/GenBank/DDBJ databases">
        <title>Comparative genomics of anhydrobiosis in the tardigrade Hypsibius dujardini.</title>
        <authorList>
            <person name="Yoshida Y."/>
            <person name="Koutsovoulos G."/>
            <person name="Laetsch D."/>
            <person name="Stevens L."/>
            <person name="Kumar S."/>
            <person name="Horikawa D."/>
            <person name="Ishino K."/>
            <person name="Komine S."/>
            <person name="Tomita M."/>
            <person name="Blaxter M."/>
            <person name="Arakawa K."/>
        </authorList>
    </citation>
    <scope>NUCLEOTIDE SEQUENCE [LARGE SCALE GENOMIC DNA]</scope>
    <source>
        <strain evidence="4">Z151</strain>
    </source>
</reference>
<organism evidence="3 4">
    <name type="scientific">Hypsibius exemplaris</name>
    <name type="common">Freshwater tardigrade</name>
    <dbReference type="NCBI Taxonomy" id="2072580"/>
    <lineage>
        <taxon>Eukaryota</taxon>
        <taxon>Metazoa</taxon>
        <taxon>Ecdysozoa</taxon>
        <taxon>Tardigrada</taxon>
        <taxon>Eutardigrada</taxon>
        <taxon>Parachela</taxon>
        <taxon>Hypsibioidea</taxon>
        <taxon>Hypsibiidae</taxon>
        <taxon>Hypsibius</taxon>
    </lineage>
</organism>
<dbReference type="PANTHER" id="PTHR10910">
    <property type="entry name" value="EUKARYOTE SPECIFIC DSRNA BINDING PROTEIN"/>
    <property type="match status" value="1"/>
</dbReference>
<dbReference type="GO" id="GO:0006396">
    <property type="term" value="P:RNA processing"/>
    <property type="evidence" value="ECO:0007669"/>
    <property type="project" value="InterPro"/>
</dbReference>
<dbReference type="AlphaFoldDB" id="A0A1W0X2U6"/>
<feature type="region of interest" description="Disordered" evidence="1">
    <location>
        <begin position="757"/>
        <end position="789"/>
    </location>
</feature>
<evidence type="ECO:0000313" key="4">
    <source>
        <dbReference type="Proteomes" id="UP000192578"/>
    </source>
</evidence>
<dbReference type="GO" id="GO:0005737">
    <property type="term" value="C:cytoplasm"/>
    <property type="evidence" value="ECO:0007669"/>
    <property type="project" value="TreeGrafter"/>
</dbReference>
<dbReference type="GO" id="GO:0003726">
    <property type="term" value="F:double-stranded RNA adenosine deaminase activity"/>
    <property type="evidence" value="ECO:0007669"/>
    <property type="project" value="TreeGrafter"/>
</dbReference>
<keyword evidence="4" id="KW-1185">Reference proteome</keyword>
<dbReference type="GO" id="GO:0003725">
    <property type="term" value="F:double-stranded RNA binding"/>
    <property type="evidence" value="ECO:0007669"/>
    <property type="project" value="TreeGrafter"/>
</dbReference>
<dbReference type="GO" id="GO:0008251">
    <property type="term" value="F:tRNA-specific adenosine deaminase activity"/>
    <property type="evidence" value="ECO:0007669"/>
    <property type="project" value="TreeGrafter"/>
</dbReference>
<dbReference type="EMBL" id="MTYJ01000021">
    <property type="protein sequence ID" value="OQV21783.1"/>
    <property type="molecule type" value="Genomic_DNA"/>
</dbReference>
<dbReference type="SMART" id="SM00552">
    <property type="entry name" value="ADEAMc"/>
    <property type="match status" value="1"/>
</dbReference>
<dbReference type="OrthoDB" id="10268011at2759"/>
<dbReference type="PROSITE" id="PS50141">
    <property type="entry name" value="A_DEAMIN_EDITASE"/>
    <property type="match status" value="1"/>
</dbReference>
<dbReference type="GO" id="GO:0005730">
    <property type="term" value="C:nucleolus"/>
    <property type="evidence" value="ECO:0007669"/>
    <property type="project" value="TreeGrafter"/>
</dbReference>
<comment type="caution">
    <text evidence="3">The sequence shown here is derived from an EMBL/GenBank/DDBJ whole genome shotgun (WGS) entry which is preliminary data.</text>
</comment>
<dbReference type="Pfam" id="PF02137">
    <property type="entry name" value="A_deamin"/>
    <property type="match status" value="1"/>
</dbReference>
<evidence type="ECO:0000256" key="1">
    <source>
        <dbReference type="SAM" id="MobiDB-lite"/>
    </source>
</evidence>
<dbReference type="InterPro" id="IPR002466">
    <property type="entry name" value="A_deamin"/>
</dbReference>
<accession>A0A1W0X2U6</accession>
<proteinExistence type="predicted"/>
<feature type="compositionally biased region" description="Basic and acidic residues" evidence="1">
    <location>
        <begin position="767"/>
        <end position="789"/>
    </location>
</feature>
<evidence type="ECO:0000313" key="3">
    <source>
        <dbReference type="EMBL" id="OQV21783.1"/>
    </source>
</evidence>
<sequence length="990" mass="110685">MAPEDAIPTNGSYRWLGGLSHVNSSQKDNYHSNVVELAAQGRIFYGTGLTVAAAEDQAREKATLFARITNAHRADPRQGEFVELLCGRAPVPDRIYRDSLPAKDQVALANAVFVSDKRMVAIIEPDEDFPRAAVVHTEPKVEKIRSWVAGASDDLKQTMRNIFLPQQEYWDVSDLMASGKACEALGRVLESNKDPTRIKVMTKTLASTGPNSPLFEHRILIFGCELAGYGETLQIAKQSVAASFLHWIRRKTLDLLVEPLKSHGAQQLIPLHRNIPQILSRVVLDKYDALLKLVEADSFMRRTLFSKHIAAVILQEFNDFRVISLAAGGGTILPKAQDISKDSAGFLLKDCHAEMLALRAAKLFLYDQLEIFLSADRKTSLTSIFMLGPNGTIILKHGLALHLYVSEKPCGHPDVLQTDSTTRLSNAGPFVLYEKCCDDDTPARPLASGKRDATLQIMSCCDKLQSKYFLGIQGHLLSLVVLPVYLGVVVIGNGPLGAPPVTAGRTIFGIHAALEAGYPTVLKEKCSVFGYEAVSPVVVAGLAPPMPAKSGEKPAGREMAFCYYADRVSGKSLLEYIDPETGKQLNSSFSLLCKRALFVRFLRLYDCIPEAELPATATMHPRFRGSYLDCKNTAIDYAAQKEFFLELLKQTVPNGQQWVRKNLLSEKFTCVLESKPVNYSVDQSHRPEDMQMGWAIVFTGKCWPFFLEELLTPSSREQIVNKLCLDLARRISPVVSFRVALTFDSCIKSTRFLETQSSTRSSSVSEDESRRRTSIDDEAQGRHQRERRESLDSLLEAEIITRAKSQMAEQPIPQPPRRRSIFEMRGPFGADRFSREYADAMDDMWMAECDQGDAGRAGKGILQGELFQRRVALGQDEFSREYFDSMGDTFVAETDHGDSGFLYNNPHQPTFNRIPEALRRISQTLYRPVKVGSDEFSREYAREAEDMELRVSFSDWKTLSPSHCTKNQQLTPLNEYTYFASGFGKQCSKY</sequence>
<evidence type="ECO:0000259" key="2">
    <source>
        <dbReference type="PROSITE" id="PS50141"/>
    </source>
</evidence>
<dbReference type="PANTHER" id="PTHR10910:SF62">
    <property type="entry name" value="AT07585P-RELATED"/>
    <property type="match status" value="1"/>
</dbReference>